<dbReference type="Pfam" id="PF00625">
    <property type="entry name" value="Guanylate_kin"/>
    <property type="match status" value="1"/>
</dbReference>
<dbReference type="AlphaFoldDB" id="A0A1G1VS70"/>
<dbReference type="InterPro" id="IPR008145">
    <property type="entry name" value="GK/Ca_channel_bsu"/>
</dbReference>
<sequence>MVSQEVDKATPLQGPEIDRLWEGFPQDLPLTPSCLTKVQQQYDRFTSLEFFDPNLWVDVHSSHLASQSREGWEKGFFLLSGPPAMGKDTILSTMDSWFAGQISIICTSTTRPRRTEDAVGEKYLLHLSQEEFEHHLQEGDFIEHVPLDGQNLYGTPKFTVAKALKGDERLIMWRGEPMGAMEMRRYMSEHHPQIPTAWVFIFPYQMSLDGLLERIAARRPASEVEERFRRAKREIYLGAHADFLLMNPPEKSGFPSRACEAMEALVRNVVGVEKSELSG</sequence>
<comment type="similarity">
    <text evidence="1">Belongs to the guanylate kinase family.</text>
</comment>
<dbReference type="PANTHER" id="PTHR23117:SF13">
    <property type="entry name" value="GUANYLATE KINASE"/>
    <property type="match status" value="1"/>
</dbReference>
<proteinExistence type="inferred from homology"/>
<evidence type="ECO:0000313" key="6">
    <source>
        <dbReference type="Proteomes" id="UP000179233"/>
    </source>
</evidence>
<evidence type="ECO:0000313" key="5">
    <source>
        <dbReference type="EMBL" id="OGY18239.1"/>
    </source>
</evidence>
<feature type="domain" description="Guanylate kinase-like" evidence="4">
    <location>
        <begin position="74"/>
        <end position="266"/>
    </location>
</feature>
<evidence type="ECO:0000256" key="3">
    <source>
        <dbReference type="ARBA" id="ARBA00022777"/>
    </source>
</evidence>
<dbReference type="PROSITE" id="PS50052">
    <property type="entry name" value="GUANYLATE_KINASE_2"/>
    <property type="match status" value="1"/>
</dbReference>
<comment type="caution">
    <text evidence="5">The sequence shown here is derived from an EMBL/GenBank/DDBJ whole genome shotgun (WGS) entry which is preliminary data.</text>
</comment>
<dbReference type="InterPro" id="IPR008144">
    <property type="entry name" value="Guanylate_kin-like_dom"/>
</dbReference>
<dbReference type="InterPro" id="IPR027417">
    <property type="entry name" value="P-loop_NTPase"/>
</dbReference>
<keyword evidence="3" id="KW-0418">Kinase</keyword>
<organism evidence="5 6">
    <name type="scientific">Candidatus Chisholmbacteria bacterium RIFCSPHIGHO2_01_FULL_52_32</name>
    <dbReference type="NCBI Taxonomy" id="1797591"/>
    <lineage>
        <taxon>Bacteria</taxon>
        <taxon>Candidatus Chisholmiibacteriota</taxon>
    </lineage>
</organism>
<dbReference type="Gene3D" id="3.30.63.10">
    <property type="entry name" value="Guanylate Kinase phosphate binding domain"/>
    <property type="match status" value="1"/>
</dbReference>
<evidence type="ECO:0000256" key="2">
    <source>
        <dbReference type="ARBA" id="ARBA00022679"/>
    </source>
</evidence>
<dbReference type="PANTHER" id="PTHR23117">
    <property type="entry name" value="GUANYLATE KINASE-RELATED"/>
    <property type="match status" value="1"/>
</dbReference>
<evidence type="ECO:0000256" key="1">
    <source>
        <dbReference type="ARBA" id="ARBA00005790"/>
    </source>
</evidence>
<dbReference type="EMBL" id="MHCJ01000003">
    <property type="protein sequence ID" value="OGY18239.1"/>
    <property type="molecule type" value="Genomic_DNA"/>
</dbReference>
<protein>
    <recommendedName>
        <fullName evidence="4">Guanylate kinase-like domain-containing protein</fullName>
    </recommendedName>
</protein>
<dbReference type="Proteomes" id="UP000179233">
    <property type="component" value="Unassembled WGS sequence"/>
</dbReference>
<keyword evidence="2" id="KW-0808">Transferase</keyword>
<dbReference type="Gene3D" id="3.40.50.300">
    <property type="entry name" value="P-loop containing nucleotide triphosphate hydrolases"/>
    <property type="match status" value="1"/>
</dbReference>
<reference evidence="5 6" key="1">
    <citation type="journal article" date="2016" name="Nat. Commun.">
        <title>Thousands of microbial genomes shed light on interconnected biogeochemical processes in an aquifer system.</title>
        <authorList>
            <person name="Anantharaman K."/>
            <person name="Brown C.T."/>
            <person name="Hug L.A."/>
            <person name="Sharon I."/>
            <person name="Castelle C.J."/>
            <person name="Probst A.J."/>
            <person name="Thomas B.C."/>
            <person name="Singh A."/>
            <person name="Wilkins M.J."/>
            <person name="Karaoz U."/>
            <person name="Brodie E.L."/>
            <person name="Williams K.H."/>
            <person name="Hubbard S.S."/>
            <person name="Banfield J.F."/>
        </authorList>
    </citation>
    <scope>NUCLEOTIDE SEQUENCE [LARGE SCALE GENOMIC DNA]</scope>
</reference>
<accession>A0A1G1VS70</accession>
<dbReference type="GO" id="GO:0005829">
    <property type="term" value="C:cytosol"/>
    <property type="evidence" value="ECO:0007669"/>
    <property type="project" value="TreeGrafter"/>
</dbReference>
<gene>
    <name evidence="5" type="ORF">A2786_01835</name>
</gene>
<dbReference type="SUPFAM" id="SSF52540">
    <property type="entry name" value="P-loop containing nucleoside triphosphate hydrolases"/>
    <property type="match status" value="1"/>
</dbReference>
<evidence type="ECO:0000259" key="4">
    <source>
        <dbReference type="PROSITE" id="PS50052"/>
    </source>
</evidence>
<name>A0A1G1VS70_9BACT</name>
<dbReference type="GO" id="GO:0004385">
    <property type="term" value="F:GMP kinase activity"/>
    <property type="evidence" value="ECO:0007669"/>
    <property type="project" value="TreeGrafter"/>
</dbReference>